<organism evidence="1 2">
    <name type="scientific">Brachionus plicatilis</name>
    <name type="common">Marine rotifer</name>
    <name type="synonym">Brachionus muelleri</name>
    <dbReference type="NCBI Taxonomy" id="10195"/>
    <lineage>
        <taxon>Eukaryota</taxon>
        <taxon>Metazoa</taxon>
        <taxon>Spiralia</taxon>
        <taxon>Gnathifera</taxon>
        <taxon>Rotifera</taxon>
        <taxon>Eurotatoria</taxon>
        <taxon>Monogononta</taxon>
        <taxon>Pseudotrocha</taxon>
        <taxon>Ploima</taxon>
        <taxon>Brachionidae</taxon>
        <taxon>Brachionus</taxon>
    </lineage>
</organism>
<dbReference type="Proteomes" id="UP000276133">
    <property type="component" value="Unassembled WGS sequence"/>
</dbReference>
<dbReference type="EMBL" id="REGN01002994">
    <property type="protein sequence ID" value="RNA25018.1"/>
    <property type="molecule type" value="Genomic_DNA"/>
</dbReference>
<evidence type="ECO:0000313" key="1">
    <source>
        <dbReference type="EMBL" id="RNA25018.1"/>
    </source>
</evidence>
<protein>
    <submittedName>
        <fullName evidence="1">Uncharacterized protein</fullName>
    </submittedName>
</protein>
<comment type="caution">
    <text evidence="1">The sequence shown here is derived from an EMBL/GenBank/DDBJ whole genome shotgun (WGS) entry which is preliminary data.</text>
</comment>
<reference evidence="1 2" key="1">
    <citation type="journal article" date="2018" name="Sci. Rep.">
        <title>Genomic signatures of local adaptation to the degree of environmental predictability in rotifers.</title>
        <authorList>
            <person name="Franch-Gras L."/>
            <person name="Hahn C."/>
            <person name="Garcia-Roger E.M."/>
            <person name="Carmona M.J."/>
            <person name="Serra M."/>
            <person name="Gomez A."/>
        </authorList>
    </citation>
    <scope>NUCLEOTIDE SEQUENCE [LARGE SCALE GENOMIC DNA]</scope>
    <source>
        <strain evidence="1">HYR1</strain>
    </source>
</reference>
<name>A0A3M7RP01_BRAPC</name>
<sequence>MVGFKFYKFKISENLVNKNLFKNTKNLKLEGILDKIEKNSFTQLYHLESLEILNGLYDEDFCVFKPLSELHSFVAGIF</sequence>
<evidence type="ECO:0000313" key="2">
    <source>
        <dbReference type="Proteomes" id="UP000276133"/>
    </source>
</evidence>
<accession>A0A3M7RP01</accession>
<gene>
    <name evidence="1" type="ORF">BpHYR1_028991</name>
</gene>
<keyword evidence="2" id="KW-1185">Reference proteome</keyword>
<dbReference type="AlphaFoldDB" id="A0A3M7RP01"/>
<proteinExistence type="predicted"/>